<sequence>MDTLPPSPSFNEPPDVARHGLQRRQCTAHREPSTSAPAPIPGLHQDQVRRTEQGPLVSSQEMLPTLAGVVDEASVLERQQRQPQKAHAATEAQSSSSSRPVCAPVGGSVDHYGSGRAPQMDERSMDTVASPYAPPPAQTAHVGPQPAPRSTSEENSRSQPSLEDASRRPYDRPAQQLNTVDERSMQTLTSAFAPPPTERSQPAYVRPFLAPRSTSDGSSSTRPPPPPLHPSSVGTAEYAPETTQTRTSFETVHTRPPPGQRSTSDGSSSVGSCSPPVRSRSPDVDNKLDWAHLRRVLTVNGTQLERLGLLGSGASGVVFVARSLSNSSDYFALKVVKRGTFDLFSQELSVMRELEHPHLVKLCGDMQDAWHIYGQIELCVHGSMQSVLSHRAPFTEPECRYYMVQLSAALAYLKLRLVLHCDIKPDNIVLDRGMKAKLADFGVAVQLSQDHTTAMNRVGTPGFMAPEVVAGENYGHEIDVYSLGVTLTRMLDGKFMVAKDGHSVGTRKACSLQALLDNLTNPEPSARPTPMAILHDPWICGAPFPRSIPPSAAKKVPAFTAITHPVSVQNFLDVRREATQGKLKDHTEDSQLRGGRGLRKKLKHVSSMTR</sequence>
<dbReference type="InterPro" id="IPR017441">
    <property type="entry name" value="Protein_kinase_ATP_BS"/>
</dbReference>
<dbReference type="InterPro" id="IPR011009">
    <property type="entry name" value="Kinase-like_dom_sf"/>
</dbReference>
<dbReference type="Gene3D" id="1.10.510.10">
    <property type="entry name" value="Transferase(Phosphotransferase) domain 1"/>
    <property type="match status" value="1"/>
</dbReference>
<dbReference type="Pfam" id="PF00069">
    <property type="entry name" value="Pkinase"/>
    <property type="match status" value="1"/>
</dbReference>
<feature type="compositionally biased region" description="Low complexity" evidence="7">
    <location>
        <begin position="260"/>
        <end position="279"/>
    </location>
</feature>
<evidence type="ECO:0000313" key="9">
    <source>
        <dbReference type="EMBL" id="KZV80518.1"/>
    </source>
</evidence>
<evidence type="ECO:0000256" key="6">
    <source>
        <dbReference type="PROSITE-ProRule" id="PRU10141"/>
    </source>
</evidence>
<dbReference type="GO" id="GO:0004674">
    <property type="term" value="F:protein serine/threonine kinase activity"/>
    <property type="evidence" value="ECO:0007669"/>
    <property type="project" value="UniProtKB-KW"/>
</dbReference>
<dbReference type="SUPFAM" id="SSF56112">
    <property type="entry name" value="Protein kinase-like (PK-like)"/>
    <property type="match status" value="1"/>
</dbReference>
<feature type="compositionally biased region" description="Basic and acidic residues" evidence="7">
    <location>
        <begin position="579"/>
        <end position="591"/>
    </location>
</feature>
<protein>
    <submittedName>
        <fullName evidence="9">Kinase-like protein</fullName>
    </submittedName>
</protein>
<gene>
    <name evidence="9" type="ORF">EXIGLDRAFT_659481</name>
</gene>
<dbReference type="PROSITE" id="PS50011">
    <property type="entry name" value="PROTEIN_KINASE_DOM"/>
    <property type="match status" value="1"/>
</dbReference>
<evidence type="ECO:0000256" key="4">
    <source>
        <dbReference type="ARBA" id="ARBA00022777"/>
    </source>
</evidence>
<dbReference type="InterPro" id="IPR008271">
    <property type="entry name" value="Ser/Thr_kinase_AS"/>
</dbReference>
<reference evidence="9 10" key="1">
    <citation type="journal article" date="2016" name="Mol. Biol. Evol.">
        <title>Comparative Genomics of Early-Diverging Mushroom-Forming Fungi Provides Insights into the Origins of Lignocellulose Decay Capabilities.</title>
        <authorList>
            <person name="Nagy L.G."/>
            <person name="Riley R."/>
            <person name="Tritt A."/>
            <person name="Adam C."/>
            <person name="Daum C."/>
            <person name="Floudas D."/>
            <person name="Sun H."/>
            <person name="Yadav J.S."/>
            <person name="Pangilinan J."/>
            <person name="Larsson K.H."/>
            <person name="Matsuura K."/>
            <person name="Barry K."/>
            <person name="Labutti K."/>
            <person name="Kuo R."/>
            <person name="Ohm R.A."/>
            <person name="Bhattacharya S.S."/>
            <person name="Shirouzu T."/>
            <person name="Yoshinaga Y."/>
            <person name="Martin F.M."/>
            <person name="Grigoriev I.V."/>
            <person name="Hibbett D.S."/>
        </authorList>
    </citation>
    <scope>NUCLEOTIDE SEQUENCE [LARGE SCALE GENOMIC DNA]</scope>
    <source>
        <strain evidence="9 10">HHB12029</strain>
    </source>
</reference>
<dbReference type="GO" id="GO:0005634">
    <property type="term" value="C:nucleus"/>
    <property type="evidence" value="ECO:0007669"/>
    <property type="project" value="TreeGrafter"/>
</dbReference>
<dbReference type="InterPro" id="IPR000719">
    <property type="entry name" value="Prot_kinase_dom"/>
</dbReference>
<keyword evidence="1" id="KW-0723">Serine/threonine-protein kinase</keyword>
<keyword evidence="10" id="KW-1185">Reference proteome</keyword>
<dbReference type="OrthoDB" id="4062651at2759"/>
<dbReference type="GO" id="GO:0005524">
    <property type="term" value="F:ATP binding"/>
    <property type="evidence" value="ECO:0007669"/>
    <property type="project" value="UniProtKB-UniRule"/>
</dbReference>
<keyword evidence="5 6" id="KW-0067">ATP-binding</keyword>
<dbReference type="SMART" id="SM00220">
    <property type="entry name" value="S_TKc"/>
    <property type="match status" value="1"/>
</dbReference>
<feature type="region of interest" description="Disordered" evidence="7">
    <location>
        <begin position="1"/>
        <end position="284"/>
    </location>
</feature>
<evidence type="ECO:0000313" key="10">
    <source>
        <dbReference type="Proteomes" id="UP000077266"/>
    </source>
</evidence>
<dbReference type="PROSITE" id="PS00107">
    <property type="entry name" value="PROTEIN_KINASE_ATP"/>
    <property type="match status" value="1"/>
</dbReference>
<evidence type="ECO:0000256" key="2">
    <source>
        <dbReference type="ARBA" id="ARBA00022679"/>
    </source>
</evidence>
<keyword evidence="4 9" id="KW-0418">Kinase</keyword>
<feature type="compositionally biased region" description="Polar residues" evidence="7">
    <location>
        <begin position="175"/>
        <end position="190"/>
    </location>
</feature>
<feature type="compositionally biased region" description="Low complexity" evidence="7">
    <location>
        <begin position="211"/>
        <end position="221"/>
    </location>
</feature>
<feature type="region of interest" description="Disordered" evidence="7">
    <location>
        <begin position="579"/>
        <end position="610"/>
    </location>
</feature>
<evidence type="ECO:0000256" key="7">
    <source>
        <dbReference type="SAM" id="MobiDB-lite"/>
    </source>
</evidence>
<evidence type="ECO:0000256" key="1">
    <source>
        <dbReference type="ARBA" id="ARBA00022527"/>
    </source>
</evidence>
<keyword evidence="2" id="KW-0808">Transferase</keyword>
<feature type="binding site" evidence="6">
    <location>
        <position position="334"/>
    </location>
    <ligand>
        <name>ATP</name>
        <dbReference type="ChEBI" id="CHEBI:30616"/>
    </ligand>
</feature>
<dbReference type="PANTHER" id="PTHR24345">
    <property type="entry name" value="SERINE/THREONINE-PROTEIN KINASE PLK"/>
    <property type="match status" value="1"/>
</dbReference>
<accession>A0A165BFA8</accession>
<keyword evidence="3 6" id="KW-0547">Nucleotide-binding</keyword>
<dbReference type="Proteomes" id="UP000077266">
    <property type="component" value="Unassembled WGS sequence"/>
</dbReference>
<name>A0A165BFA8_EXIGL</name>
<organism evidence="9 10">
    <name type="scientific">Exidia glandulosa HHB12029</name>
    <dbReference type="NCBI Taxonomy" id="1314781"/>
    <lineage>
        <taxon>Eukaryota</taxon>
        <taxon>Fungi</taxon>
        <taxon>Dikarya</taxon>
        <taxon>Basidiomycota</taxon>
        <taxon>Agaricomycotina</taxon>
        <taxon>Agaricomycetes</taxon>
        <taxon>Auriculariales</taxon>
        <taxon>Exidiaceae</taxon>
        <taxon>Exidia</taxon>
    </lineage>
</organism>
<dbReference type="PANTHER" id="PTHR24345:SF0">
    <property type="entry name" value="CELL CYCLE SERINE_THREONINE-PROTEIN KINASE CDC5_MSD2"/>
    <property type="match status" value="1"/>
</dbReference>
<dbReference type="EMBL" id="KV426474">
    <property type="protein sequence ID" value="KZV80518.1"/>
    <property type="molecule type" value="Genomic_DNA"/>
</dbReference>
<evidence type="ECO:0000259" key="8">
    <source>
        <dbReference type="PROSITE" id="PS50011"/>
    </source>
</evidence>
<dbReference type="AlphaFoldDB" id="A0A165BFA8"/>
<evidence type="ECO:0000256" key="5">
    <source>
        <dbReference type="ARBA" id="ARBA00022840"/>
    </source>
</evidence>
<feature type="compositionally biased region" description="Polar residues" evidence="7">
    <location>
        <begin position="241"/>
        <end position="251"/>
    </location>
</feature>
<dbReference type="PROSITE" id="PS00108">
    <property type="entry name" value="PROTEIN_KINASE_ST"/>
    <property type="match status" value="1"/>
</dbReference>
<feature type="domain" description="Protein kinase" evidence="8">
    <location>
        <begin position="304"/>
        <end position="539"/>
    </location>
</feature>
<dbReference type="InParanoid" id="A0A165BFA8"/>
<evidence type="ECO:0000256" key="3">
    <source>
        <dbReference type="ARBA" id="ARBA00022741"/>
    </source>
</evidence>
<proteinExistence type="predicted"/>
<dbReference type="STRING" id="1314781.A0A165BFA8"/>